<feature type="region of interest" description="Disordered" evidence="1">
    <location>
        <begin position="167"/>
        <end position="205"/>
    </location>
</feature>
<protein>
    <recommendedName>
        <fullName evidence="4">NHL repeat containing protein</fullName>
    </recommendedName>
</protein>
<name>A0ABW9NPU1_9ACTN</name>
<organism evidence="2 3">
    <name type="scientific">Streptomyces katsurahamanus</name>
    <dbReference type="NCBI Taxonomy" id="2577098"/>
    <lineage>
        <taxon>Bacteria</taxon>
        <taxon>Bacillati</taxon>
        <taxon>Actinomycetota</taxon>
        <taxon>Actinomycetes</taxon>
        <taxon>Kitasatosporales</taxon>
        <taxon>Streptomycetaceae</taxon>
        <taxon>Streptomyces</taxon>
    </lineage>
</organism>
<reference evidence="2 3" key="1">
    <citation type="submission" date="2019-06" db="EMBL/GenBank/DDBJ databases">
        <title>Comparative genomics and metabolomics analyses of clavulanic acid producing Streptomyces species provides insight into specialized metabolism and evolution of beta-lactam biosynthetic gene clusters.</title>
        <authorList>
            <person name="Moore M.A."/>
            <person name="Cruz-Morales P."/>
            <person name="Barona Gomez F."/>
            <person name="Kapil T."/>
        </authorList>
    </citation>
    <scope>NUCLEOTIDE SEQUENCE [LARGE SCALE GENOMIC DNA]</scope>
    <source>
        <strain evidence="2 3">T-272</strain>
    </source>
</reference>
<sequence length="473" mass="48545">MPLMETARPRLLVADQVAGNIRLLSLPDGSETGRLEGRHLAEHAGFLALPRGRVAFVDDLAGELVVLDPYGPDSGRPLVAATVPVATPAEHLAADPSGRLLAVTTGLGRNENAWSDLLTAVDLGGADGPRSVRVRTRTGEPGVTILPPEPGVTIPGLGITTATPDLGVTAPSPGPGVTTATPDPAEAGSGTSGASDASAVSGPSDASGALVVLRHREPGSLTAYRHAGLLASAPGCPPVTPAHELPLPDHDGHGDAVDPLTGELFAAAGSGVHRARRAGATLVAGEPLPWAGPGRGWYLRLDPVRRMLWSCVRGGPAEPGRWPEWTNDAWWHRIDTGETGRLPLGPGLVFRLAVCARHIAYARIHPDGDELILVTAAPGERPRIGARLPLPAMAGAPRAGGTPWDGVQRRAVAGSPGGDLVAVTRGGHGEIHLIDASRAALIRTLRLPTALDDGGHLALVSPGDGAELDPVGR</sequence>
<feature type="compositionally biased region" description="Low complexity" evidence="1">
    <location>
        <begin position="185"/>
        <end position="205"/>
    </location>
</feature>
<dbReference type="SUPFAM" id="SSF75011">
    <property type="entry name" value="3-carboxy-cis,cis-mucoante lactonizing enzyme"/>
    <property type="match status" value="2"/>
</dbReference>
<keyword evidence="3" id="KW-1185">Reference proteome</keyword>
<gene>
    <name evidence="2" type="ORF">FFZ77_06735</name>
</gene>
<dbReference type="RefSeq" id="WP_153481692.1">
    <property type="nucleotide sequence ID" value="NZ_VDEQ01000065.1"/>
</dbReference>
<proteinExistence type="predicted"/>
<accession>A0ABW9NPU1</accession>
<evidence type="ECO:0000313" key="3">
    <source>
        <dbReference type="Proteomes" id="UP000460558"/>
    </source>
</evidence>
<evidence type="ECO:0008006" key="4">
    <source>
        <dbReference type="Google" id="ProtNLM"/>
    </source>
</evidence>
<dbReference type="EMBL" id="VDEQ01000065">
    <property type="protein sequence ID" value="MQS35317.1"/>
    <property type="molecule type" value="Genomic_DNA"/>
</dbReference>
<evidence type="ECO:0000256" key="1">
    <source>
        <dbReference type="SAM" id="MobiDB-lite"/>
    </source>
</evidence>
<comment type="caution">
    <text evidence="2">The sequence shown here is derived from an EMBL/GenBank/DDBJ whole genome shotgun (WGS) entry which is preliminary data.</text>
</comment>
<dbReference type="Proteomes" id="UP000460558">
    <property type="component" value="Unassembled WGS sequence"/>
</dbReference>
<evidence type="ECO:0000313" key="2">
    <source>
        <dbReference type="EMBL" id="MQS35317.1"/>
    </source>
</evidence>